<evidence type="ECO:0000313" key="1">
    <source>
        <dbReference type="EMBL" id="AQK88071.1"/>
    </source>
</evidence>
<gene>
    <name evidence="2" type="primary">LOC109940236</name>
    <name evidence="1" type="ORF">ZEAMMB73_Zm00001d038856</name>
</gene>
<reference evidence="2" key="3">
    <citation type="submission" date="2019-07" db="EMBL/GenBank/DDBJ databases">
        <authorList>
            <person name="Seetharam A."/>
            <person name="Woodhouse M."/>
            <person name="Cannon E."/>
        </authorList>
    </citation>
    <scope>NUCLEOTIDE SEQUENCE [LARGE SCALE GENOMIC DNA]</scope>
    <source>
        <strain evidence="2">cv. B73</strain>
    </source>
</reference>
<dbReference type="GeneID" id="109940236"/>
<dbReference type="Gramene" id="Zm00001eb294300_T001">
    <property type="protein sequence ID" value="Zm00001eb294300_P001"/>
    <property type="gene ID" value="Zm00001eb294300"/>
</dbReference>
<protein>
    <submittedName>
        <fullName evidence="1">Embryo defective 2752</fullName>
    </submittedName>
</protein>
<accession>A0A1D6MBC7</accession>
<sequence length="102" mass="11420">MSSRFWRWYADRQFHRCEKTVLWGMVEPHRPARSVAPLVGTYVAAFYTGVLGAAVTEQLYKVGQPQRLGFPFPACPRSSPAGHTHCSAHRCSSECLADLRPA</sequence>
<reference evidence="3" key="1">
    <citation type="journal article" date="2009" name="Science">
        <title>The B73 maize genome: complexity, diversity, and dynamics.</title>
        <authorList>
            <person name="Schnable P.S."/>
            <person name="Ware D."/>
            <person name="Fulton R.S."/>
            <person name="Stein J.C."/>
            <person name="Wei F."/>
            <person name="Pasternak S."/>
            <person name="Liang C."/>
            <person name="Zhang J."/>
            <person name="Fulton L."/>
            <person name="Graves T.A."/>
            <person name="Minx P."/>
            <person name="Reily A.D."/>
            <person name="Courtney L."/>
            <person name="Kruchowski S.S."/>
            <person name="Tomlinson C."/>
            <person name="Strong C."/>
            <person name="Delehaunty K."/>
            <person name="Fronick C."/>
            <person name="Courtney B."/>
            <person name="Rock S.M."/>
            <person name="Belter E."/>
            <person name="Du F."/>
            <person name="Kim K."/>
            <person name="Abbott R.M."/>
            <person name="Cotton M."/>
            <person name="Levy A."/>
            <person name="Marchetto P."/>
            <person name="Ochoa K."/>
            <person name="Jackson S.M."/>
            <person name="Gillam B."/>
            <person name="Chen W."/>
            <person name="Yan L."/>
            <person name="Higginbotham J."/>
            <person name="Cardenas M."/>
            <person name="Waligorski J."/>
            <person name="Applebaum E."/>
            <person name="Phelps L."/>
            <person name="Falcone J."/>
            <person name="Kanchi K."/>
            <person name="Thane T."/>
            <person name="Scimone A."/>
            <person name="Thane N."/>
            <person name="Henke J."/>
            <person name="Wang T."/>
            <person name="Ruppert J."/>
            <person name="Shah N."/>
            <person name="Rotter K."/>
            <person name="Hodges J."/>
            <person name="Ingenthron E."/>
            <person name="Cordes M."/>
            <person name="Kohlberg S."/>
            <person name="Sgro J."/>
            <person name="Delgado B."/>
            <person name="Mead K."/>
            <person name="Chinwalla A."/>
            <person name="Leonard S."/>
            <person name="Crouse K."/>
            <person name="Collura K."/>
            <person name="Kudrna D."/>
            <person name="Currie J."/>
            <person name="He R."/>
            <person name="Angelova A."/>
            <person name="Rajasekar S."/>
            <person name="Mueller T."/>
            <person name="Lomeli R."/>
            <person name="Scara G."/>
            <person name="Ko A."/>
            <person name="Delaney K."/>
            <person name="Wissotski M."/>
            <person name="Lopez G."/>
            <person name="Campos D."/>
            <person name="Braidotti M."/>
            <person name="Ashley E."/>
            <person name="Golser W."/>
            <person name="Kim H."/>
            <person name="Lee S."/>
            <person name="Lin J."/>
            <person name="Dujmic Z."/>
            <person name="Kim W."/>
            <person name="Talag J."/>
            <person name="Zuccolo A."/>
            <person name="Fan C."/>
            <person name="Sebastian A."/>
            <person name="Kramer M."/>
            <person name="Spiegel L."/>
            <person name="Nascimento L."/>
            <person name="Zutavern T."/>
            <person name="Miller B."/>
            <person name="Ambroise C."/>
            <person name="Muller S."/>
            <person name="Spooner W."/>
            <person name="Narechania A."/>
            <person name="Ren L."/>
            <person name="Wei S."/>
            <person name="Kumari S."/>
            <person name="Faga B."/>
            <person name="Levy M.J."/>
            <person name="McMahan L."/>
            <person name="Van Buren P."/>
            <person name="Vaughn M.W."/>
            <person name="Ying K."/>
            <person name="Yeh C.-T."/>
            <person name="Emrich S.J."/>
            <person name="Jia Y."/>
            <person name="Kalyanaraman A."/>
            <person name="Hsia A.-P."/>
            <person name="Barbazuk W.B."/>
            <person name="Baucom R.S."/>
            <person name="Brutnell T.P."/>
            <person name="Carpita N.C."/>
            <person name="Chaparro C."/>
            <person name="Chia J.-M."/>
            <person name="Deragon J.-M."/>
            <person name="Estill J.C."/>
            <person name="Fu Y."/>
            <person name="Jeddeloh J.A."/>
            <person name="Han Y."/>
            <person name="Lee H."/>
            <person name="Li P."/>
            <person name="Lisch D.R."/>
            <person name="Liu S."/>
            <person name="Liu Z."/>
            <person name="Nagel D.H."/>
            <person name="McCann M.C."/>
            <person name="SanMiguel P."/>
            <person name="Myers A.M."/>
            <person name="Nettleton D."/>
            <person name="Nguyen J."/>
            <person name="Penning B.W."/>
            <person name="Ponnala L."/>
            <person name="Schneider K.L."/>
            <person name="Schwartz D.C."/>
            <person name="Sharma A."/>
            <person name="Soderlund C."/>
            <person name="Springer N.M."/>
            <person name="Sun Q."/>
            <person name="Wang H."/>
            <person name="Waterman M."/>
            <person name="Westerman R."/>
            <person name="Wolfgruber T.K."/>
            <person name="Yang L."/>
            <person name="Yu Y."/>
            <person name="Zhang L."/>
            <person name="Zhou S."/>
            <person name="Zhu Q."/>
            <person name="Bennetzen J.L."/>
            <person name="Dawe R.K."/>
            <person name="Jiang J."/>
            <person name="Jiang N."/>
            <person name="Presting G.G."/>
            <person name="Wessler S.R."/>
            <person name="Aluru S."/>
            <person name="Martienssen R.A."/>
            <person name="Clifton S.W."/>
            <person name="McCombie W.R."/>
            <person name="Wing R.A."/>
            <person name="Wilson R.K."/>
        </authorList>
    </citation>
    <scope>NUCLEOTIDE SEQUENCE [LARGE SCALE GENOMIC DNA]</scope>
    <source>
        <strain evidence="3">cv. B73</strain>
    </source>
</reference>
<dbReference type="RefSeq" id="XP_020395226.1">
    <property type="nucleotide sequence ID" value="XM_020539637.2"/>
</dbReference>
<dbReference type="ExpressionAtlas" id="A0A1D6MBC7">
    <property type="expression patterns" value="baseline"/>
</dbReference>
<dbReference type="InterPro" id="IPR037759">
    <property type="entry name" value="At4g29660-like"/>
</dbReference>
<dbReference type="PANTHER" id="PTHR37898">
    <property type="entry name" value="OS05G0540200 PROTEIN"/>
    <property type="match status" value="1"/>
</dbReference>
<dbReference type="EnsemblPlants" id="Zm00001eb294300_T001">
    <property type="protein sequence ID" value="Zm00001eb294300_P001"/>
    <property type="gene ID" value="Zm00001eb294300"/>
</dbReference>
<organism evidence="1">
    <name type="scientific">Zea mays</name>
    <name type="common">Maize</name>
    <dbReference type="NCBI Taxonomy" id="4577"/>
    <lineage>
        <taxon>Eukaryota</taxon>
        <taxon>Viridiplantae</taxon>
        <taxon>Streptophyta</taxon>
        <taxon>Embryophyta</taxon>
        <taxon>Tracheophyta</taxon>
        <taxon>Spermatophyta</taxon>
        <taxon>Magnoliopsida</taxon>
        <taxon>Liliopsida</taxon>
        <taxon>Poales</taxon>
        <taxon>Poaceae</taxon>
        <taxon>PACMAD clade</taxon>
        <taxon>Panicoideae</taxon>
        <taxon>Andropogonodae</taxon>
        <taxon>Andropogoneae</taxon>
        <taxon>Tripsacinae</taxon>
        <taxon>Zea</taxon>
    </lineage>
</organism>
<evidence type="ECO:0000313" key="2">
    <source>
        <dbReference type="EnsemblPlants" id="Zm00001eb294300_P001"/>
    </source>
</evidence>
<keyword evidence="3" id="KW-1185">Reference proteome</keyword>
<dbReference type="PANTHER" id="PTHR37898:SF1">
    <property type="entry name" value="OS05G0540200 PROTEIN"/>
    <property type="match status" value="1"/>
</dbReference>
<accession>A0A3L6EAS1</accession>
<proteinExistence type="predicted"/>
<dbReference type="Proteomes" id="UP000007305">
    <property type="component" value="Chromosome 6"/>
</dbReference>
<reference evidence="1" key="2">
    <citation type="submission" date="2015-12" db="EMBL/GenBank/DDBJ databases">
        <title>Update maize B73 reference genome by single molecule sequencing technologies.</title>
        <authorList>
            <consortium name="Maize Genome Sequencing Project"/>
            <person name="Ware D."/>
        </authorList>
    </citation>
    <scope>NUCLEOTIDE SEQUENCE</scope>
    <source>
        <tissue evidence="1">Seedling</tissue>
    </source>
</reference>
<evidence type="ECO:0000313" key="3">
    <source>
        <dbReference type="Proteomes" id="UP000007305"/>
    </source>
</evidence>
<dbReference type="OrthoDB" id="2016662at2759"/>
<dbReference type="STRING" id="4577.A0A1D6MBC7"/>
<reference evidence="2" key="4">
    <citation type="submission" date="2021-05" db="UniProtKB">
        <authorList>
            <consortium name="EnsemblPlants"/>
        </authorList>
    </citation>
    <scope>IDENTIFICATION</scope>
    <source>
        <strain evidence="2">cv. B73</strain>
    </source>
</reference>
<dbReference type="EMBL" id="CM000782">
    <property type="protein sequence ID" value="AQK88071.1"/>
    <property type="molecule type" value="Genomic_DNA"/>
</dbReference>
<name>A0A1D6MBC7_MAIZE</name>
<dbReference type="AlphaFoldDB" id="A0A1D6MBC7"/>